<evidence type="ECO:0000259" key="4">
    <source>
        <dbReference type="PROSITE" id="PS51790"/>
    </source>
</evidence>
<dbReference type="NCBIfam" id="TIGR00357">
    <property type="entry name" value="peptide-methionine (R)-S-oxide reductase MsrB"/>
    <property type="match status" value="1"/>
</dbReference>
<evidence type="ECO:0000256" key="1">
    <source>
        <dbReference type="ARBA" id="ARBA00012499"/>
    </source>
</evidence>
<evidence type="ECO:0000313" key="6">
    <source>
        <dbReference type="Proteomes" id="UP001597460"/>
    </source>
</evidence>
<dbReference type="InterPro" id="IPR011057">
    <property type="entry name" value="Mss4-like_sf"/>
</dbReference>
<dbReference type="GO" id="GO:0033743">
    <property type="term" value="F:peptide-methionine (R)-S-oxide reductase activity"/>
    <property type="evidence" value="ECO:0007669"/>
    <property type="project" value="UniProtKB-EC"/>
</dbReference>
<dbReference type="EMBL" id="JBHULI010000024">
    <property type="protein sequence ID" value="MFD2532336.1"/>
    <property type="molecule type" value="Genomic_DNA"/>
</dbReference>
<dbReference type="InterPro" id="IPR028427">
    <property type="entry name" value="Met_Sox_Rdtase_MsrB"/>
</dbReference>
<dbReference type="PANTHER" id="PTHR10173:SF52">
    <property type="entry name" value="METHIONINE-R-SULFOXIDE REDUCTASE B1"/>
    <property type="match status" value="1"/>
</dbReference>
<accession>A0ABW5JJR1</accession>
<proteinExistence type="predicted"/>
<sequence>MNMKYAIIASTVTVAGLLLITFLKATPAPSPLEAEAEEHVIQTAVQDTMPEEEYPFQKSETEWKEILTDKEYRILRESGTELPWVNEYNGNKKEGLYVCGACGQKLYSSEHKYESGSGWPSFWKPLADSLVGEREDNSLWMTRTEIVCSNCGSHLGHVFDDGPQPTGLRYCMNSAAMDFIGDDEMASSEESKDM</sequence>
<gene>
    <name evidence="5" type="primary">msrB</name>
    <name evidence="5" type="ORF">ACFSVN_07760</name>
</gene>
<dbReference type="SUPFAM" id="SSF51316">
    <property type="entry name" value="Mss4-like"/>
    <property type="match status" value="1"/>
</dbReference>
<dbReference type="EC" id="1.8.4.12" evidence="1"/>
<dbReference type="InterPro" id="IPR002579">
    <property type="entry name" value="Met_Sox_Rdtase_MsrB_dom"/>
</dbReference>
<keyword evidence="2 5" id="KW-0560">Oxidoreductase</keyword>
<keyword evidence="6" id="KW-1185">Reference proteome</keyword>
<dbReference type="Proteomes" id="UP001597460">
    <property type="component" value="Unassembled WGS sequence"/>
</dbReference>
<name>A0ABW5JJR1_9BACT</name>
<dbReference type="Gene3D" id="2.170.150.20">
    <property type="entry name" value="Peptide methionine sulfoxide reductase"/>
    <property type="match status" value="1"/>
</dbReference>
<comment type="caution">
    <text evidence="5">The sequence shown here is derived from an EMBL/GenBank/DDBJ whole genome shotgun (WGS) entry which is preliminary data.</text>
</comment>
<dbReference type="PANTHER" id="PTHR10173">
    <property type="entry name" value="METHIONINE SULFOXIDE REDUCTASE"/>
    <property type="match status" value="1"/>
</dbReference>
<feature type="domain" description="MsrB" evidence="4">
    <location>
        <begin position="60"/>
        <end position="182"/>
    </location>
</feature>
<evidence type="ECO:0000256" key="3">
    <source>
        <dbReference type="ARBA" id="ARBA00048488"/>
    </source>
</evidence>
<dbReference type="PROSITE" id="PS51790">
    <property type="entry name" value="MSRB"/>
    <property type="match status" value="1"/>
</dbReference>
<protein>
    <recommendedName>
        <fullName evidence="1">peptide-methionine (R)-S-oxide reductase</fullName>
        <ecNumber evidence="1">1.8.4.12</ecNumber>
    </recommendedName>
</protein>
<evidence type="ECO:0000256" key="2">
    <source>
        <dbReference type="ARBA" id="ARBA00023002"/>
    </source>
</evidence>
<dbReference type="Pfam" id="PF01641">
    <property type="entry name" value="SelR"/>
    <property type="match status" value="1"/>
</dbReference>
<organism evidence="5 6">
    <name type="scientific">Gracilimonas halophila</name>
    <dbReference type="NCBI Taxonomy" id="1834464"/>
    <lineage>
        <taxon>Bacteria</taxon>
        <taxon>Pseudomonadati</taxon>
        <taxon>Balneolota</taxon>
        <taxon>Balneolia</taxon>
        <taxon>Balneolales</taxon>
        <taxon>Balneolaceae</taxon>
        <taxon>Gracilimonas</taxon>
    </lineage>
</organism>
<reference evidence="6" key="1">
    <citation type="journal article" date="2019" name="Int. J. Syst. Evol. Microbiol.">
        <title>The Global Catalogue of Microorganisms (GCM) 10K type strain sequencing project: providing services to taxonomists for standard genome sequencing and annotation.</title>
        <authorList>
            <consortium name="The Broad Institute Genomics Platform"/>
            <consortium name="The Broad Institute Genome Sequencing Center for Infectious Disease"/>
            <person name="Wu L."/>
            <person name="Ma J."/>
        </authorList>
    </citation>
    <scope>NUCLEOTIDE SEQUENCE [LARGE SCALE GENOMIC DNA]</scope>
    <source>
        <strain evidence="6">KCTC 52042</strain>
    </source>
</reference>
<evidence type="ECO:0000313" key="5">
    <source>
        <dbReference type="EMBL" id="MFD2532336.1"/>
    </source>
</evidence>
<comment type="catalytic activity">
    <reaction evidence="3">
        <text>L-methionyl-[protein] + [thioredoxin]-disulfide + H2O = L-methionyl-(R)-S-oxide-[protein] + [thioredoxin]-dithiol</text>
        <dbReference type="Rhea" id="RHEA:24164"/>
        <dbReference type="Rhea" id="RHEA-COMP:10698"/>
        <dbReference type="Rhea" id="RHEA-COMP:10700"/>
        <dbReference type="Rhea" id="RHEA-COMP:12313"/>
        <dbReference type="Rhea" id="RHEA-COMP:12314"/>
        <dbReference type="ChEBI" id="CHEBI:15377"/>
        <dbReference type="ChEBI" id="CHEBI:16044"/>
        <dbReference type="ChEBI" id="CHEBI:29950"/>
        <dbReference type="ChEBI" id="CHEBI:45764"/>
        <dbReference type="ChEBI" id="CHEBI:50058"/>
        <dbReference type="EC" id="1.8.4.12"/>
    </reaction>
</comment>